<gene>
    <name evidence="3" type="ORF">ANIA_03545</name>
</gene>
<evidence type="ECO:0000256" key="2">
    <source>
        <dbReference type="ARBA" id="ARBA00023002"/>
    </source>
</evidence>
<evidence type="ECO:0000256" key="1">
    <source>
        <dbReference type="ARBA" id="ARBA00006484"/>
    </source>
</evidence>
<dbReference type="eggNOG" id="KOG1205">
    <property type="taxonomic scope" value="Eukaryota"/>
</dbReference>
<dbReference type="GeneID" id="2872968"/>
<dbReference type="PANTHER" id="PTHR43976:SF16">
    <property type="entry name" value="SHORT-CHAIN DEHYDROGENASE_REDUCTASE FAMILY PROTEIN"/>
    <property type="match status" value="1"/>
</dbReference>
<dbReference type="InterPro" id="IPR051911">
    <property type="entry name" value="SDR_oxidoreductase"/>
</dbReference>
<dbReference type="Gene3D" id="3.40.50.720">
    <property type="entry name" value="NAD(P)-binding Rossmann-like Domain"/>
    <property type="match status" value="1"/>
</dbReference>
<dbReference type="AlphaFoldDB" id="Q5B7D5"/>
<name>Q5B7D5_EMENI</name>
<dbReference type="RefSeq" id="XP_661149.1">
    <property type="nucleotide sequence ID" value="XM_656057.1"/>
</dbReference>
<dbReference type="OrthoDB" id="1274115at2759"/>
<dbReference type="EMBL" id="BN001302">
    <property type="protein sequence ID" value="CBF75920.1"/>
    <property type="molecule type" value="Genomic_DNA"/>
</dbReference>
<keyword evidence="4" id="KW-1185">Reference proteome</keyword>
<organism evidence="3 4">
    <name type="scientific">Emericella nidulans (strain FGSC A4 / ATCC 38163 / CBS 112.46 / NRRL 194 / M139)</name>
    <name type="common">Aspergillus nidulans</name>
    <dbReference type="NCBI Taxonomy" id="227321"/>
    <lineage>
        <taxon>Eukaryota</taxon>
        <taxon>Fungi</taxon>
        <taxon>Dikarya</taxon>
        <taxon>Ascomycota</taxon>
        <taxon>Pezizomycotina</taxon>
        <taxon>Eurotiomycetes</taxon>
        <taxon>Eurotiomycetidae</taxon>
        <taxon>Eurotiales</taxon>
        <taxon>Aspergillaceae</taxon>
        <taxon>Aspergillus</taxon>
        <taxon>Aspergillus subgen. Nidulantes</taxon>
    </lineage>
</organism>
<reference evidence="4" key="2">
    <citation type="journal article" date="2009" name="Fungal Genet. Biol.">
        <title>The 2008 update of the Aspergillus nidulans genome annotation: a community effort.</title>
        <authorList>
            <person name="Wortman J.R."/>
            <person name="Gilsenan J.M."/>
            <person name="Joardar V."/>
            <person name="Deegan J."/>
            <person name="Clutterbuck J."/>
            <person name="Andersen M.R."/>
            <person name="Archer D."/>
            <person name="Bencina M."/>
            <person name="Braus G."/>
            <person name="Coutinho P."/>
            <person name="von Dohren H."/>
            <person name="Doonan J."/>
            <person name="Driessen A.J."/>
            <person name="Durek P."/>
            <person name="Espeso E."/>
            <person name="Fekete E."/>
            <person name="Flipphi M."/>
            <person name="Estrada C.G."/>
            <person name="Geysens S."/>
            <person name="Goldman G."/>
            <person name="de Groot P.W."/>
            <person name="Hansen K."/>
            <person name="Harris S.D."/>
            <person name="Heinekamp T."/>
            <person name="Helmstaedt K."/>
            <person name="Henrissat B."/>
            <person name="Hofmann G."/>
            <person name="Homan T."/>
            <person name="Horio T."/>
            <person name="Horiuchi H."/>
            <person name="James S."/>
            <person name="Jones M."/>
            <person name="Karaffa L."/>
            <person name="Karanyi Z."/>
            <person name="Kato M."/>
            <person name="Keller N."/>
            <person name="Kelly D.E."/>
            <person name="Kiel J.A."/>
            <person name="Kim J.M."/>
            <person name="van der Klei I.J."/>
            <person name="Klis F.M."/>
            <person name="Kovalchuk A."/>
            <person name="Krasevec N."/>
            <person name="Kubicek C.P."/>
            <person name="Liu B."/>
            <person name="Maccabe A."/>
            <person name="Meyer V."/>
            <person name="Mirabito P."/>
            <person name="Miskei M."/>
            <person name="Mos M."/>
            <person name="Mullins J."/>
            <person name="Nelson D.R."/>
            <person name="Nielsen J."/>
            <person name="Oakley B.R."/>
            <person name="Osmani S.A."/>
            <person name="Pakula T."/>
            <person name="Paszewski A."/>
            <person name="Paulsen I."/>
            <person name="Pilsyk S."/>
            <person name="Pocsi I."/>
            <person name="Punt P.J."/>
            <person name="Ram A.F."/>
            <person name="Ren Q."/>
            <person name="Robellet X."/>
            <person name="Robson G."/>
            <person name="Seiboth B."/>
            <person name="van Solingen P."/>
            <person name="Specht T."/>
            <person name="Sun J."/>
            <person name="Taheri-Talesh N."/>
            <person name="Takeshita N."/>
            <person name="Ussery D."/>
            <person name="vanKuyk P.A."/>
            <person name="Visser H."/>
            <person name="van de Vondervoort P.J."/>
            <person name="de Vries R.P."/>
            <person name="Walton J."/>
            <person name="Xiang X."/>
            <person name="Xiong Y."/>
            <person name="Zeng A.P."/>
            <person name="Brandt B.W."/>
            <person name="Cornell M.J."/>
            <person name="van den Hondel C.A."/>
            <person name="Visser J."/>
            <person name="Oliver S.G."/>
            <person name="Turner G."/>
        </authorList>
    </citation>
    <scope>GENOME REANNOTATION</scope>
    <source>
        <strain evidence="4">FGSC A4 / ATCC 38163 / CBS 112.46 / NRRL 194 / M139</strain>
    </source>
</reference>
<dbReference type="OMA" id="FWGMVNI"/>
<dbReference type="Proteomes" id="UP000000560">
    <property type="component" value="Chromosome II"/>
</dbReference>
<dbReference type="SUPFAM" id="SSF51735">
    <property type="entry name" value="NAD(P)-binding Rossmann-fold domains"/>
    <property type="match status" value="1"/>
</dbReference>
<evidence type="ECO:0000313" key="4">
    <source>
        <dbReference type="Proteomes" id="UP000000560"/>
    </source>
</evidence>
<dbReference type="STRING" id="227321.Q5B7D5"/>
<evidence type="ECO:0008006" key="5">
    <source>
        <dbReference type="Google" id="ProtNLM"/>
    </source>
</evidence>
<dbReference type="InterPro" id="IPR036291">
    <property type="entry name" value="NAD(P)-bd_dom_sf"/>
</dbReference>
<dbReference type="GO" id="GO:0016491">
    <property type="term" value="F:oxidoreductase activity"/>
    <property type="evidence" value="ECO:0000318"/>
    <property type="project" value="GO_Central"/>
</dbReference>
<dbReference type="GO" id="GO:0005829">
    <property type="term" value="C:cytosol"/>
    <property type="evidence" value="ECO:0000318"/>
    <property type="project" value="GO_Central"/>
</dbReference>
<dbReference type="HOGENOM" id="CLU_010194_2_9_1"/>
<sequence length="221" mass="23780">MHCPTPYTERLPNTFYKVTGCSSGISQSLVQLIAKSSNLIIATARNPGSLSSILDGSSVLKLALDVTSIPSIEAALKETLTKFGRIDVLVNNAGHTLVGDTEIAQDKESCQLFDTNFWGMVNITKHVLGIMRGKNPNRGGVILNVRSMGGFIGIPGGSFYHSIYAILSLVVKRGHPAYADLNYPTNTLLGYIGADAYSTITMDLESIKKDLEELKDISLAS</sequence>
<keyword evidence="2" id="KW-0560">Oxidoreductase</keyword>
<accession>C8V4R2</accession>
<dbReference type="InterPro" id="IPR002347">
    <property type="entry name" value="SDR_fam"/>
</dbReference>
<protein>
    <recommendedName>
        <fullName evidence="5">NAD(P)-binding protein</fullName>
    </recommendedName>
</protein>
<evidence type="ECO:0000313" key="3">
    <source>
        <dbReference type="EMBL" id="CBF75920.1"/>
    </source>
</evidence>
<dbReference type="InParanoid" id="Q5B7D5"/>
<accession>Q5B7D5</accession>
<dbReference type="PANTHER" id="PTHR43976">
    <property type="entry name" value="SHORT CHAIN DEHYDROGENASE"/>
    <property type="match status" value="1"/>
</dbReference>
<dbReference type="Pfam" id="PF00106">
    <property type="entry name" value="adh_short"/>
    <property type="match status" value="1"/>
</dbReference>
<dbReference type="KEGG" id="ani:ANIA_03545"/>
<comment type="similarity">
    <text evidence="1">Belongs to the short-chain dehydrogenases/reductases (SDR) family.</text>
</comment>
<reference evidence="4" key="1">
    <citation type="journal article" date="2005" name="Nature">
        <title>Sequencing of Aspergillus nidulans and comparative analysis with A. fumigatus and A. oryzae.</title>
        <authorList>
            <person name="Galagan J.E."/>
            <person name="Calvo S.E."/>
            <person name="Cuomo C."/>
            <person name="Ma L.J."/>
            <person name="Wortman J.R."/>
            <person name="Batzoglou S."/>
            <person name="Lee S.I."/>
            <person name="Basturkmen M."/>
            <person name="Spevak C.C."/>
            <person name="Clutterbuck J."/>
            <person name="Kapitonov V."/>
            <person name="Jurka J."/>
            <person name="Scazzocchio C."/>
            <person name="Farman M."/>
            <person name="Butler J."/>
            <person name="Purcell S."/>
            <person name="Harris S."/>
            <person name="Braus G.H."/>
            <person name="Draht O."/>
            <person name="Busch S."/>
            <person name="D'Enfert C."/>
            <person name="Bouchier C."/>
            <person name="Goldman G.H."/>
            <person name="Bell-Pedersen D."/>
            <person name="Griffiths-Jones S."/>
            <person name="Doonan J.H."/>
            <person name="Yu J."/>
            <person name="Vienken K."/>
            <person name="Pain A."/>
            <person name="Freitag M."/>
            <person name="Selker E.U."/>
            <person name="Archer D.B."/>
            <person name="Penalva M.A."/>
            <person name="Oakley B.R."/>
            <person name="Momany M."/>
            <person name="Tanaka T."/>
            <person name="Kumagai T."/>
            <person name="Asai K."/>
            <person name="Machida M."/>
            <person name="Nierman W.C."/>
            <person name="Denning D.W."/>
            <person name="Caddick M."/>
            <person name="Hynes M."/>
            <person name="Paoletti M."/>
            <person name="Fischer R."/>
            <person name="Miller B."/>
            <person name="Dyer P."/>
            <person name="Sachs M.S."/>
            <person name="Osmani S.A."/>
            <person name="Birren B.W."/>
        </authorList>
    </citation>
    <scope>NUCLEOTIDE SEQUENCE [LARGE SCALE GENOMIC DNA]</scope>
    <source>
        <strain evidence="4">FGSC A4 / ATCC 38163 / CBS 112.46 / NRRL 194 / M139</strain>
    </source>
</reference>
<proteinExistence type="inferred from homology"/>
<dbReference type="PRINTS" id="PR00081">
    <property type="entry name" value="GDHRDH"/>
</dbReference>